<evidence type="ECO:0000313" key="3">
    <source>
        <dbReference type="Proteomes" id="UP000886879"/>
    </source>
</evidence>
<dbReference type="SUPFAM" id="SSF55729">
    <property type="entry name" value="Acyl-CoA N-acyltransferases (Nat)"/>
    <property type="match status" value="1"/>
</dbReference>
<feature type="domain" description="N-acetyltransferase" evidence="1">
    <location>
        <begin position="1"/>
        <end position="149"/>
    </location>
</feature>
<dbReference type="InterPro" id="IPR000182">
    <property type="entry name" value="GNAT_dom"/>
</dbReference>
<protein>
    <submittedName>
        <fullName evidence="2">GNAT family N-acetyltransferase</fullName>
    </submittedName>
</protein>
<reference evidence="2" key="1">
    <citation type="submission" date="2020-10" db="EMBL/GenBank/DDBJ databases">
        <authorList>
            <person name="Gilroy R."/>
        </authorList>
    </citation>
    <scope>NUCLEOTIDE SEQUENCE</scope>
    <source>
        <strain evidence="2">ChiGjej2B2-12916</strain>
    </source>
</reference>
<dbReference type="Proteomes" id="UP000886879">
    <property type="component" value="Unassembled WGS sequence"/>
</dbReference>
<dbReference type="GO" id="GO:0016747">
    <property type="term" value="F:acyltransferase activity, transferring groups other than amino-acyl groups"/>
    <property type="evidence" value="ECO:0007669"/>
    <property type="project" value="InterPro"/>
</dbReference>
<sequence length="210" mass="24049">MELNALNEKQLASLYREEMEYDFPQSELKPLGAMLRLLELGQYEPLVATENGETVGYAMVWLSKDRKGVLLDYLGVLRGKRNGGTGGRILALLLERYGQLFGEAEAPTSDDEEENQLRRRRIGFYQRNGFRVLDYGCALFGVHFKCLYGGPETDDRVVEKLHRSVYADYFSPAHMQQYIQLPLSPGEDIHPAPAWTEEHNPTEYERKVIS</sequence>
<dbReference type="AlphaFoldDB" id="A0A9D1CGT0"/>
<dbReference type="Gene3D" id="3.40.630.30">
    <property type="match status" value="1"/>
</dbReference>
<dbReference type="InterPro" id="IPR016181">
    <property type="entry name" value="Acyl_CoA_acyltransferase"/>
</dbReference>
<name>A0A9D1CGT0_9FIRM</name>
<accession>A0A9D1CGT0</accession>
<evidence type="ECO:0000313" key="2">
    <source>
        <dbReference type="EMBL" id="HIQ60603.1"/>
    </source>
</evidence>
<evidence type="ECO:0000259" key="1">
    <source>
        <dbReference type="PROSITE" id="PS51186"/>
    </source>
</evidence>
<dbReference type="PROSITE" id="PS51186">
    <property type="entry name" value="GNAT"/>
    <property type="match status" value="1"/>
</dbReference>
<gene>
    <name evidence="2" type="ORF">IAD31_03285</name>
</gene>
<proteinExistence type="predicted"/>
<organism evidence="2 3">
    <name type="scientific">Candidatus Enterenecus faecium</name>
    <dbReference type="NCBI Taxonomy" id="2840780"/>
    <lineage>
        <taxon>Bacteria</taxon>
        <taxon>Bacillati</taxon>
        <taxon>Bacillota</taxon>
        <taxon>Clostridia</taxon>
        <taxon>Eubacteriales</taxon>
        <taxon>Candidatus Enterenecus</taxon>
    </lineage>
</organism>
<dbReference type="EMBL" id="DVFO01000031">
    <property type="protein sequence ID" value="HIQ60603.1"/>
    <property type="molecule type" value="Genomic_DNA"/>
</dbReference>
<reference evidence="2" key="2">
    <citation type="journal article" date="2021" name="PeerJ">
        <title>Extensive microbial diversity within the chicken gut microbiome revealed by metagenomics and culture.</title>
        <authorList>
            <person name="Gilroy R."/>
            <person name="Ravi A."/>
            <person name="Getino M."/>
            <person name="Pursley I."/>
            <person name="Horton D.L."/>
            <person name="Alikhan N.F."/>
            <person name="Baker D."/>
            <person name="Gharbi K."/>
            <person name="Hall N."/>
            <person name="Watson M."/>
            <person name="Adriaenssens E.M."/>
            <person name="Foster-Nyarko E."/>
            <person name="Jarju S."/>
            <person name="Secka A."/>
            <person name="Antonio M."/>
            <person name="Oren A."/>
            <person name="Chaudhuri R.R."/>
            <person name="La Ragione R."/>
            <person name="Hildebrand F."/>
            <person name="Pallen M.J."/>
        </authorList>
    </citation>
    <scope>NUCLEOTIDE SEQUENCE</scope>
    <source>
        <strain evidence="2">ChiGjej2B2-12916</strain>
    </source>
</reference>
<dbReference type="CDD" id="cd04301">
    <property type="entry name" value="NAT_SF"/>
    <property type="match status" value="1"/>
</dbReference>
<dbReference type="Pfam" id="PF13508">
    <property type="entry name" value="Acetyltransf_7"/>
    <property type="match status" value="1"/>
</dbReference>
<comment type="caution">
    <text evidence="2">The sequence shown here is derived from an EMBL/GenBank/DDBJ whole genome shotgun (WGS) entry which is preliminary data.</text>
</comment>